<organism evidence="2 3">
    <name type="scientific">Arachis hypogaea</name>
    <name type="common">Peanut</name>
    <dbReference type="NCBI Taxonomy" id="3818"/>
    <lineage>
        <taxon>Eukaryota</taxon>
        <taxon>Viridiplantae</taxon>
        <taxon>Streptophyta</taxon>
        <taxon>Embryophyta</taxon>
        <taxon>Tracheophyta</taxon>
        <taxon>Spermatophyta</taxon>
        <taxon>Magnoliopsida</taxon>
        <taxon>eudicotyledons</taxon>
        <taxon>Gunneridae</taxon>
        <taxon>Pentapetalae</taxon>
        <taxon>rosids</taxon>
        <taxon>fabids</taxon>
        <taxon>Fabales</taxon>
        <taxon>Fabaceae</taxon>
        <taxon>Papilionoideae</taxon>
        <taxon>50 kb inversion clade</taxon>
        <taxon>dalbergioids sensu lato</taxon>
        <taxon>Dalbergieae</taxon>
        <taxon>Pterocarpus clade</taxon>
        <taxon>Arachis</taxon>
    </lineage>
</organism>
<keyword evidence="3" id="KW-1185">Reference proteome</keyword>
<dbReference type="AlphaFoldDB" id="A0A445E8C7"/>
<keyword evidence="1" id="KW-0611">Plant defense</keyword>
<evidence type="ECO:0000256" key="1">
    <source>
        <dbReference type="ARBA" id="ARBA00022821"/>
    </source>
</evidence>
<dbReference type="Gene3D" id="3.80.10.10">
    <property type="entry name" value="Ribonuclease Inhibitor"/>
    <property type="match status" value="2"/>
</dbReference>
<evidence type="ECO:0000313" key="3">
    <source>
        <dbReference type="Proteomes" id="UP000289738"/>
    </source>
</evidence>
<comment type="caution">
    <text evidence="2">The sequence shown here is derived from an EMBL/GenBank/DDBJ whole genome shotgun (WGS) entry which is preliminary data.</text>
</comment>
<proteinExistence type="predicted"/>
<dbReference type="SUPFAM" id="SSF52058">
    <property type="entry name" value="L domain-like"/>
    <property type="match status" value="1"/>
</dbReference>
<evidence type="ECO:0000313" key="2">
    <source>
        <dbReference type="EMBL" id="RYR71525.1"/>
    </source>
</evidence>
<protein>
    <recommendedName>
        <fullName evidence="4">Disease resistance protein</fullName>
    </recommendedName>
</protein>
<dbReference type="InterPro" id="IPR032675">
    <property type="entry name" value="LRR_dom_sf"/>
</dbReference>
<dbReference type="PANTHER" id="PTHR36766:SF40">
    <property type="entry name" value="DISEASE RESISTANCE PROTEIN RGA3"/>
    <property type="match status" value="1"/>
</dbReference>
<dbReference type="PANTHER" id="PTHR36766">
    <property type="entry name" value="PLANT BROAD-SPECTRUM MILDEW RESISTANCE PROTEIN RPW8"/>
    <property type="match status" value="1"/>
</dbReference>
<dbReference type="EMBL" id="SDMP01000002">
    <property type="protein sequence ID" value="RYR71525.1"/>
    <property type="molecule type" value="Genomic_DNA"/>
</dbReference>
<accession>A0A445E8C7</accession>
<reference evidence="2 3" key="1">
    <citation type="submission" date="2019-01" db="EMBL/GenBank/DDBJ databases">
        <title>Sequencing of cultivated peanut Arachis hypogaea provides insights into genome evolution and oil improvement.</title>
        <authorList>
            <person name="Chen X."/>
        </authorList>
    </citation>
    <scope>NUCLEOTIDE SEQUENCE [LARGE SCALE GENOMIC DNA]</scope>
    <source>
        <strain evidence="3">cv. Fuhuasheng</strain>
        <tissue evidence="2">Leaves</tissue>
    </source>
</reference>
<dbReference type="GO" id="GO:0006952">
    <property type="term" value="P:defense response"/>
    <property type="evidence" value="ECO:0007669"/>
    <property type="project" value="UniProtKB-KW"/>
</dbReference>
<sequence>MDCLGEECLPPSLTTLEIVGCEKLERWITSKGLQSEGLTHLILGQWKEVKWFPREGCLPASLKSLQLSNFLNLEMLDCKGLHHLTSLQQLKIEYCPKLTISEPLQHKSLKEIHVSDVTRCDSLTLFPLGSLPKLEALFISKCHRLISMPGLGFAAPHLEKLEIAACPEMDCFGEKCLPPSLKTLRIVDCEKLERWITSKGLQSQGLTHLFLENWNEVKWFPREGCLPASLQSLKLSYFSNLETLDCKGLHHLTSLQQLTIDKCPKLENITQQNLPASISKLLIRGECPLWSKLEEMNDPRIQFRKGKPVSMR</sequence>
<dbReference type="Proteomes" id="UP000289738">
    <property type="component" value="Chromosome A02"/>
</dbReference>
<name>A0A445E8C7_ARAHY</name>
<dbReference type="STRING" id="3818.A0A445E8C7"/>
<gene>
    <name evidence="2" type="ORF">Ahy_A02g005777</name>
</gene>
<evidence type="ECO:0008006" key="4">
    <source>
        <dbReference type="Google" id="ProtNLM"/>
    </source>
</evidence>